<dbReference type="Proteomes" id="UP001140206">
    <property type="component" value="Chromosome 3"/>
</dbReference>
<dbReference type="PANTHER" id="PTHR31621">
    <property type="entry name" value="PROTEIN DMP3"/>
    <property type="match status" value="1"/>
</dbReference>
<dbReference type="AlphaFoldDB" id="A0AAV8DVF4"/>
<evidence type="ECO:0000256" key="3">
    <source>
        <dbReference type="ARBA" id="ARBA00022692"/>
    </source>
</evidence>
<reference evidence="8" key="1">
    <citation type="submission" date="2022-08" db="EMBL/GenBank/DDBJ databases">
        <authorList>
            <person name="Marques A."/>
        </authorList>
    </citation>
    <scope>NUCLEOTIDE SEQUENCE</scope>
    <source>
        <strain evidence="8">RhyPub2mFocal</strain>
        <tissue evidence="8">Leaves</tissue>
    </source>
</reference>
<keyword evidence="4 7" id="KW-1133">Transmembrane helix</keyword>
<feature type="transmembrane region" description="Helical" evidence="7">
    <location>
        <begin position="122"/>
        <end position="139"/>
    </location>
</feature>
<comment type="similarity">
    <text evidence="2">Belongs to the plant DMP1 protein family.</text>
</comment>
<dbReference type="Pfam" id="PF05078">
    <property type="entry name" value="DUF679"/>
    <property type="match status" value="1"/>
</dbReference>
<feature type="transmembrane region" description="Helical" evidence="7">
    <location>
        <begin position="181"/>
        <end position="199"/>
    </location>
</feature>
<evidence type="ECO:0000256" key="2">
    <source>
        <dbReference type="ARBA" id="ARBA00008707"/>
    </source>
</evidence>
<evidence type="ECO:0000313" key="9">
    <source>
        <dbReference type="Proteomes" id="UP001140206"/>
    </source>
</evidence>
<gene>
    <name evidence="8" type="ORF">LUZ62_054485</name>
</gene>
<comment type="caution">
    <text evidence="8">The sequence shown here is derived from an EMBL/GenBank/DDBJ whole genome shotgun (WGS) entry which is preliminary data.</text>
</comment>
<dbReference type="GO" id="GO:0010256">
    <property type="term" value="P:endomembrane system organization"/>
    <property type="evidence" value="ECO:0007669"/>
    <property type="project" value="TreeGrafter"/>
</dbReference>
<keyword evidence="9" id="KW-1185">Reference proteome</keyword>
<sequence>MATPTRDLESQLSHDHKRPLLDSTATPNKASSTSNSKTNNTNKASSSTNSSSSNNNNNNTNNFSSGSGGGNAISNAEAAFAKAFKSTADLAKHLPTGSVLIFQILSPVFTNQGECDDVNRDMAKWLIIICCLTVFFLNFTDSFIDSGNNVRYVVATFNGLWVIDGSPPPDPEVAKTYSIKFIDFLHAVMAVMVFASVALFDNNIESCFYPVMSYDTRQILTVVPLATGLIGSALFVVFPSTRRGIGFPSLSN</sequence>
<evidence type="ECO:0000256" key="5">
    <source>
        <dbReference type="ARBA" id="ARBA00023136"/>
    </source>
</evidence>
<keyword evidence="5 7" id="KW-0472">Membrane</keyword>
<evidence type="ECO:0000256" key="6">
    <source>
        <dbReference type="SAM" id="MobiDB-lite"/>
    </source>
</evidence>
<accession>A0AAV8DVF4</accession>
<evidence type="ECO:0000256" key="4">
    <source>
        <dbReference type="ARBA" id="ARBA00022989"/>
    </source>
</evidence>
<comment type="subcellular location">
    <subcellularLocation>
        <location evidence="1">Membrane</location>
        <topology evidence="1">Multi-pass membrane protein</topology>
    </subcellularLocation>
</comment>
<dbReference type="InterPro" id="IPR007770">
    <property type="entry name" value="DMP"/>
</dbReference>
<feature type="transmembrane region" description="Helical" evidence="7">
    <location>
        <begin position="219"/>
        <end position="238"/>
    </location>
</feature>
<evidence type="ECO:0000256" key="1">
    <source>
        <dbReference type="ARBA" id="ARBA00004141"/>
    </source>
</evidence>
<dbReference type="GO" id="GO:0005737">
    <property type="term" value="C:cytoplasm"/>
    <property type="evidence" value="ECO:0007669"/>
    <property type="project" value="UniProtKB-ARBA"/>
</dbReference>
<proteinExistence type="inferred from homology"/>
<feature type="compositionally biased region" description="Basic and acidic residues" evidence="6">
    <location>
        <begin position="1"/>
        <end position="20"/>
    </location>
</feature>
<evidence type="ECO:0000256" key="7">
    <source>
        <dbReference type="SAM" id="Phobius"/>
    </source>
</evidence>
<evidence type="ECO:0000313" key="8">
    <source>
        <dbReference type="EMBL" id="KAJ4770228.1"/>
    </source>
</evidence>
<keyword evidence="3 7" id="KW-0812">Transmembrane</keyword>
<dbReference type="EMBL" id="JAMFTS010000003">
    <property type="protein sequence ID" value="KAJ4770228.1"/>
    <property type="molecule type" value="Genomic_DNA"/>
</dbReference>
<protein>
    <submittedName>
        <fullName evidence="8">Uncharacterized protein</fullName>
    </submittedName>
</protein>
<organism evidence="8 9">
    <name type="scientific">Rhynchospora pubera</name>
    <dbReference type="NCBI Taxonomy" id="906938"/>
    <lineage>
        <taxon>Eukaryota</taxon>
        <taxon>Viridiplantae</taxon>
        <taxon>Streptophyta</taxon>
        <taxon>Embryophyta</taxon>
        <taxon>Tracheophyta</taxon>
        <taxon>Spermatophyta</taxon>
        <taxon>Magnoliopsida</taxon>
        <taxon>Liliopsida</taxon>
        <taxon>Poales</taxon>
        <taxon>Cyperaceae</taxon>
        <taxon>Cyperoideae</taxon>
        <taxon>Rhynchosporeae</taxon>
        <taxon>Rhynchospora</taxon>
    </lineage>
</organism>
<feature type="compositionally biased region" description="Low complexity" evidence="6">
    <location>
        <begin position="23"/>
        <end position="65"/>
    </location>
</feature>
<dbReference type="PANTHER" id="PTHR31621:SF3">
    <property type="entry name" value="OS06G0352200 PROTEIN"/>
    <property type="match status" value="1"/>
</dbReference>
<feature type="region of interest" description="Disordered" evidence="6">
    <location>
        <begin position="1"/>
        <end position="68"/>
    </location>
</feature>
<name>A0AAV8DVF4_9POAL</name>
<dbReference type="GO" id="GO:0016020">
    <property type="term" value="C:membrane"/>
    <property type="evidence" value="ECO:0007669"/>
    <property type="project" value="UniProtKB-SubCell"/>
</dbReference>